<proteinExistence type="predicted"/>
<dbReference type="RefSeq" id="WP_133628715.1">
    <property type="nucleotide sequence ID" value="NZ_SOAZ01000019.1"/>
</dbReference>
<dbReference type="EMBL" id="SOAZ01000019">
    <property type="protein sequence ID" value="TDT51275.1"/>
    <property type="molecule type" value="Genomic_DNA"/>
</dbReference>
<keyword evidence="1" id="KW-0175">Coiled coil</keyword>
<gene>
    <name evidence="2" type="ORF">EDD71_1195</name>
</gene>
<protein>
    <submittedName>
        <fullName evidence="2">Uncharacterized protein</fullName>
    </submittedName>
</protein>
<evidence type="ECO:0000313" key="2">
    <source>
        <dbReference type="EMBL" id="TDT51275.1"/>
    </source>
</evidence>
<dbReference type="OrthoDB" id="3540923at2"/>
<feature type="coiled-coil region" evidence="1">
    <location>
        <begin position="282"/>
        <end position="309"/>
    </location>
</feature>
<dbReference type="Proteomes" id="UP000295325">
    <property type="component" value="Unassembled WGS sequence"/>
</dbReference>
<dbReference type="AlphaFoldDB" id="A0A4R7KA79"/>
<feature type="coiled-coil region" evidence="1">
    <location>
        <begin position="113"/>
        <end position="162"/>
    </location>
</feature>
<reference evidence="2 3" key="1">
    <citation type="submission" date="2019-03" db="EMBL/GenBank/DDBJ databases">
        <title>Genomic Encyclopedia of Type Strains, Phase IV (KMG-IV): sequencing the most valuable type-strain genomes for metagenomic binning, comparative biology and taxonomic classification.</title>
        <authorList>
            <person name="Goeker M."/>
        </authorList>
    </citation>
    <scope>NUCLEOTIDE SEQUENCE [LARGE SCALE GENOMIC DNA]</scope>
    <source>
        <strain evidence="2 3">DSM 24455</strain>
    </source>
</reference>
<keyword evidence="3" id="KW-1185">Reference proteome</keyword>
<accession>A0A4R7KA79</accession>
<feature type="coiled-coil region" evidence="1">
    <location>
        <begin position="13"/>
        <end position="58"/>
    </location>
</feature>
<comment type="caution">
    <text evidence="2">The sequence shown here is derived from an EMBL/GenBank/DDBJ whole genome shotgun (WGS) entry which is preliminary data.</text>
</comment>
<evidence type="ECO:0000256" key="1">
    <source>
        <dbReference type="SAM" id="Coils"/>
    </source>
</evidence>
<name>A0A4R7KA79_9CLOT</name>
<sequence>MNFNEGFKEIRFKMKEKERLQSLKSRAEYQQKELMERKGELQEILKKEEKDVEKLEGMSLTRFIHMIKGDMDDALFKEQQEAIAAKMKYDGVCSELELVNSEIENVRRQIYALGDLEGQYMALIREKEEYIKNNPAFYTDELEAIVEKQAEVRRTIKELQEALYAGRELMVALEGVKESLSSAEGWGVYDMMGGGFIATMAKHSRLDEASERINTAQSLLTRFHRELKDLGEYLDISIDIGSFLGFADYFFDNFFTDWTVQNKIHDAMARVEDAVYRVNSLISKIEGQLDEAQEEFEKLEKQRLEVIERA</sequence>
<evidence type="ECO:0000313" key="3">
    <source>
        <dbReference type="Proteomes" id="UP000295325"/>
    </source>
</evidence>
<organism evidence="2 3">
    <name type="scientific">Fonticella tunisiensis</name>
    <dbReference type="NCBI Taxonomy" id="1096341"/>
    <lineage>
        <taxon>Bacteria</taxon>
        <taxon>Bacillati</taxon>
        <taxon>Bacillota</taxon>
        <taxon>Clostridia</taxon>
        <taxon>Eubacteriales</taxon>
        <taxon>Clostridiaceae</taxon>
        <taxon>Fonticella</taxon>
    </lineage>
</organism>